<gene>
    <name evidence="3" type="ORF">RS130_00200</name>
</gene>
<dbReference type="InterPro" id="IPR008979">
    <property type="entry name" value="Galactose-bd-like_sf"/>
</dbReference>
<reference evidence="3 4" key="1">
    <citation type="submission" date="2023-10" db="EMBL/GenBank/DDBJ databases">
        <title>Glaciecola aquimarina strain GGW-M5 nov., isolated from a coastal seawater.</title>
        <authorList>
            <person name="Bayburt H."/>
            <person name="Kim J.M."/>
            <person name="Choi B.J."/>
            <person name="Jeon C.O."/>
        </authorList>
    </citation>
    <scope>NUCLEOTIDE SEQUENCE [LARGE SCALE GENOMIC DNA]</scope>
    <source>
        <strain evidence="3 4">KCTC 32108</strain>
    </source>
</reference>
<dbReference type="EMBL" id="JAWDIO010000001">
    <property type="protein sequence ID" value="MDU0352534.1"/>
    <property type="molecule type" value="Genomic_DNA"/>
</dbReference>
<keyword evidence="1" id="KW-0732">Signal</keyword>
<dbReference type="Pfam" id="PF17132">
    <property type="entry name" value="Glyco_hydro_106"/>
    <property type="match status" value="1"/>
</dbReference>
<evidence type="ECO:0000313" key="3">
    <source>
        <dbReference type="EMBL" id="MDU0352534.1"/>
    </source>
</evidence>
<dbReference type="Proteomes" id="UP001247805">
    <property type="component" value="Unassembled WGS sequence"/>
</dbReference>
<comment type="caution">
    <text evidence="3">The sequence shown here is derived from an EMBL/GenBank/DDBJ whole genome shotgun (WGS) entry which is preliminary data.</text>
</comment>
<proteinExistence type="predicted"/>
<dbReference type="NCBIfam" id="NF045579">
    <property type="entry name" value="rhamnoside_JR"/>
    <property type="match status" value="1"/>
</dbReference>
<keyword evidence="4" id="KW-1185">Reference proteome</keyword>
<dbReference type="GO" id="GO:0016787">
    <property type="term" value="F:hydrolase activity"/>
    <property type="evidence" value="ECO:0007669"/>
    <property type="project" value="UniProtKB-KW"/>
</dbReference>
<dbReference type="PANTHER" id="PTHR43817:SF1">
    <property type="entry name" value="HYDROLASE, FAMILY 43, PUTATIVE (AFU_ORTHOLOGUE AFUA_3G01660)-RELATED"/>
    <property type="match status" value="1"/>
</dbReference>
<sequence>MGAHFDRTQPWWHGAGKAWFEYITRGQHLLREGHAVADILWYLGDATPTICPEKDPLSSVVPISINYDCLNTEMLHKLEVQNRKLTLPHGAQYKVLVLNNHKTLSFNSVTKIHELAKQGAVIIGAPIEQLAGRFNTQAQQDQFAEMVAFIWSQPTTYNMPFNPKTTQGHAGVIPDHSVAEDTLLDWDKIYAEQNFVRDLSIKGLKHFYFTHRKSATHDIYFIFNESDQPRLIEAKFNLVGKIPELWDPQTGNTVQLGAFETDATHTRVALRLAAKQSMFVVFTESSKGVSPVSPDVIVEQDIQVLLDQPKGKNQQNTPKKQLSVVTKKGLQQVSLNTKQDAIAIPTLPESLTLSGPWQVKFDKKYGLDHTFKFTQLLDWRNHPDTRIQDYSGTAKYSQNMTIAEQYVKPGTLLTLDLGQVNIAATVIINGKLVATAWVEPYQLDITEFVKVGENQIEIEVANVWVNRLLADQKLPDTSGFKIARWQDPVTKMPKWYTDNQAPPPSERLTFSTQKFMSQDEPRQASGLVGPVQIKLSQSIKL</sequence>
<dbReference type="Gene3D" id="2.60.120.260">
    <property type="entry name" value="Galactose-binding domain-like"/>
    <property type="match status" value="1"/>
</dbReference>
<keyword evidence="2 3" id="KW-0378">Hydrolase</keyword>
<evidence type="ECO:0000256" key="1">
    <source>
        <dbReference type="ARBA" id="ARBA00022729"/>
    </source>
</evidence>
<evidence type="ECO:0000313" key="4">
    <source>
        <dbReference type="Proteomes" id="UP001247805"/>
    </source>
</evidence>
<dbReference type="SUPFAM" id="SSF49785">
    <property type="entry name" value="Galactose-binding domain-like"/>
    <property type="match status" value="1"/>
</dbReference>
<protein>
    <submittedName>
        <fullName evidence="3">Glycosyl hydrolase</fullName>
    </submittedName>
</protein>
<dbReference type="PANTHER" id="PTHR43817">
    <property type="entry name" value="GLYCOSYL HYDROLASE"/>
    <property type="match status" value="1"/>
</dbReference>
<evidence type="ECO:0000256" key="2">
    <source>
        <dbReference type="ARBA" id="ARBA00022801"/>
    </source>
</evidence>
<name>A0ABU3SRA6_9ALTE</name>
<organism evidence="3 4">
    <name type="scientific">Paraglaciecola aquimarina</name>
    <dbReference type="NCBI Taxonomy" id="1235557"/>
    <lineage>
        <taxon>Bacteria</taxon>
        <taxon>Pseudomonadati</taxon>
        <taxon>Pseudomonadota</taxon>
        <taxon>Gammaproteobacteria</taxon>
        <taxon>Alteromonadales</taxon>
        <taxon>Alteromonadaceae</taxon>
        <taxon>Paraglaciecola</taxon>
    </lineage>
</organism>
<accession>A0ABU3SRA6</accession>